<feature type="compositionally biased region" description="Basic and acidic residues" evidence="1">
    <location>
        <begin position="55"/>
        <end position="70"/>
    </location>
</feature>
<organism evidence="2 3">
    <name type="scientific">Striga asiatica</name>
    <name type="common">Asiatic witchweed</name>
    <name type="synonym">Buchnera asiatica</name>
    <dbReference type="NCBI Taxonomy" id="4170"/>
    <lineage>
        <taxon>Eukaryota</taxon>
        <taxon>Viridiplantae</taxon>
        <taxon>Streptophyta</taxon>
        <taxon>Embryophyta</taxon>
        <taxon>Tracheophyta</taxon>
        <taxon>Spermatophyta</taxon>
        <taxon>Magnoliopsida</taxon>
        <taxon>eudicotyledons</taxon>
        <taxon>Gunneridae</taxon>
        <taxon>Pentapetalae</taxon>
        <taxon>asterids</taxon>
        <taxon>lamiids</taxon>
        <taxon>Lamiales</taxon>
        <taxon>Orobanchaceae</taxon>
        <taxon>Buchnereae</taxon>
        <taxon>Striga</taxon>
    </lineage>
</organism>
<dbReference type="AlphaFoldDB" id="A0A5A7PFA1"/>
<evidence type="ECO:0000256" key="1">
    <source>
        <dbReference type="SAM" id="MobiDB-lite"/>
    </source>
</evidence>
<accession>A0A5A7PFA1</accession>
<keyword evidence="3" id="KW-1185">Reference proteome</keyword>
<reference evidence="3" key="1">
    <citation type="journal article" date="2019" name="Curr. Biol.">
        <title>Genome Sequence of Striga asiatica Provides Insight into the Evolution of Plant Parasitism.</title>
        <authorList>
            <person name="Yoshida S."/>
            <person name="Kim S."/>
            <person name="Wafula E.K."/>
            <person name="Tanskanen J."/>
            <person name="Kim Y.M."/>
            <person name="Honaas L."/>
            <person name="Yang Z."/>
            <person name="Spallek T."/>
            <person name="Conn C.E."/>
            <person name="Ichihashi Y."/>
            <person name="Cheong K."/>
            <person name="Cui S."/>
            <person name="Der J.P."/>
            <person name="Gundlach H."/>
            <person name="Jiao Y."/>
            <person name="Hori C."/>
            <person name="Ishida J.K."/>
            <person name="Kasahara H."/>
            <person name="Kiba T."/>
            <person name="Kim M.S."/>
            <person name="Koo N."/>
            <person name="Laohavisit A."/>
            <person name="Lee Y.H."/>
            <person name="Lumba S."/>
            <person name="McCourt P."/>
            <person name="Mortimer J.C."/>
            <person name="Mutuku J.M."/>
            <person name="Nomura T."/>
            <person name="Sasaki-Sekimoto Y."/>
            <person name="Seto Y."/>
            <person name="Wang Y."/>
            <person name="Wakatake T."/>
            <person name="Sakakibara H."/>
            <person name="Demura T."/>
            <person name="Yamaguchi S."/>
            <person name="Yoneyama K."/>
            <person name="Manabe R.I."/>
            <person name="Nelson D.C."/>
            <person name="Schulman A.H."/>
            <person name="Timko M.P."/>
            <person name="dePamphilis C.W."/>
            <person name="Choi D."/>
            <person name="Shirasu K."/>
        </authorList>
    </citation>
    <scope>NUCLEOTIDE SEQUENCE [LARGE SCALE GENOMIC DNA]</scope>
    <source>
        <strain evidence="3">cv. UVA1</strain>
    </source>
</reference>
<protein>
    <submittedName>
        <fullName evidence="2">Uncharacterized protein</fullName>
    </submittedName>
</protein>
<proteinExistence type="predicted"/>
<name>A0A5A7PFA1_STRAF</name>
<dbReference type="EMBL" id="BKCP01004505">
    <property type="protein sequence ID" value="GER31563.1"/>
    <property type="molecule type" value="Genomic_DNA"/>
</dbReference>
<gene>
    <name evidence="2" type="ORF">STAS_07586</name>
</gene>
<evidence type="ECO:0000313" key="3">
    <source>
        <dbReference type="Proteomes" id="UP000325081"/>
    </source>
</evidence>
<evidence type="ECO:0000313" key="2">
    <source>
        <dbReference type="EMBL" id="GER31563.1"/>
    </source>
</evidence>
<sequence>MDILIAICLGRSIRRPRRRLKATDLPNIRRQMVRSCDATACTAGFLNPRPSPFTADERRISEGSQTEHRLVVAGRRQPTESAAPSSLVGENHPNRPNQPAAPRGNNENIGLAIYECEIETGLVELLVADAVIKFEAPPSSTTIRAPVTPDFAAARSQIRVGCRPVHKGS</sequence>
<feature type="region of interest" description="Disordered" evidence="1">
    <location>
        <begin position="52"/>
        <end position="105"/>
    </location>
</feature>
<comment type="caution">
    <text evidence="2">The sequence shown here is derived from an EMBL/GenBank/DDBJ whole genome shotgun (WGS) entry which is preliminary data.</text>
</comment>
<dbReference type="Proteomes" id="UP000325081">
    <property type="component" value="Unassembled WGS sequence"/>
</dbReference>